<dbReference type="EMBL" id="JXCY01000007">
    <property type="protein sequence ID" value="KOY75856.1"/>
    <property type="molecule type" value="Genomic_DNA"/>
</dbReference>
<accession>A0A0M9DC63</accession>
<dbReference type="NCBIfam" id="TIGR01007">
    <property type="entry name" value="eps_fam"/>
    <property type="match status" value="1"/>
</dbReference>
<dbReference type="InterPro" id="IPR050445">
    <property type="entry name" value="Bact_polysacc_biosynth/exp"/>
</dbReference>
<evidence type="ECO:0000256" key="8">
    <source>
        <dbReference type="ARBA" id="ARBA00022903"/>
    </source>
</evidence>
<evidence type="ECO:0000256" key="6">
    <source>
        <dbReference type="ARBA" id="ARBA00022777"/>
    </source>
</evidence>
<sequence length="239" mass="26055">MGLFNKSPKKKLNDDSSKFGVNLVAELYPTSSVSEQFRTVMTNISFANINGELKSIMVTSSDPSEGKSTFSANLAVTYAKQGRNVVLVDADMRRPTVHKSFNVSNQKGLSTILSGNSTIEDTIKYTSIDNLNVITSGPIPPNASALLGNRKIVDIINKFNKPNDLVIVDVPPVNTMTDASIVSTTVDGTIFVLPQGVAEKKRAKMAVEQLKKVNANILGGVMNMSKDNITNDYYYYYSK</sequence>
<protein>
    <recommendedName>
        <fullName evidence="3">non-specific protein-tyrosine kinase</fullName>
        <ecNumber evidence="3">2.7.10.2</ecNumber>
    </recommendedName>
</protein>
<gene>
    <name evidence="12" type="primary">capB</name>
    <name evidence="12" type="ORF">RZ71_02770</name>
</gene>
<dbReference type="RefSeq" id="WP_053792090.1">
    <property type="nucleotide sequence ID" value="NZ_JXCY01000007.1"/>
</dbReference>
<dbReference type="PATRIC" id="fig|148814.8.peg.1202"/>
<dbReference type="Gene3D" id="3.40.50.300">
    <property type="entry name" value="P-loop containing nucleotide triphosphate hydrolases"/>
    <property type="match status" value="1"/>
</dbReference>
<dbReference type="Pfam" id="PF10609">
    <property type="entry name" value="ParA"/>
    <property type="match status" value="1"/>
</dbReference>
<keyword evidence="7" id="KW-0067">ATP-binding</keyword>
<evidence type="ECO:0000256" key="1">
    <source>
        <dbReference type="ARBA" id="ARBA00005132"/>
    </source>
</evidence>
<evidence type="ECO:0000256" key="5">
    <source>
        <dbReference type="ARBA" id="ARBA00022741"/>
    </source>
</evidence>
<dbReference type="AlphaFoldDB" id="A0A0M9DC63"/>
<evidence type="ECO:0000256" key="2">
    <source>
        <dbReference type="ARBA" id="ARBA00007316"/>
    </source>
</evidence>
<dbReference type="GO" id="GO:0000271">
    <property type="term" value="P:polysaccharide biosynthetic process"/>
    <property type="evidence" value="ECO:0007669"/>
    <property type="project" value="UniProtKB-KW"/>
</dbReference>
<dbReference type="GO" id="GO:0042802">
    <property type="term" value="F:identical protein binding"/>
    <property type="evidence" value="ECO:0007669"/>
    <property type="project" value="UniProtKB-ARBA"/>
</dbReference>
<keyword evidence="6 12" id="KW-0418">Kinase</keyword>
<name>A0A0M9DC63_9LACO</name>
<evidence type="ECO:0000256" key="10">
    <source>
        <dbReference type="ARBA" id="ARBA00023169"/>
    </source>
</evidence>
<keyword evidence="9" id="KW-0829">Tyrosine-protein kinase</keyword>
<dbReference type="PANTHER" id="PTHR32309:SF13">
    <property type="entry name" value="FERRIC ENTEROBACTIN TRANSPORT PROTEIN FEPE"/>
    <property type="match status" value="1"/>
</dbReference>
<comment type="catalytic activity">
    <reaction evidence="11">
        <text>L-tyrosyl-[protein] + ATP = O-phospho-L-tyrosyl-[protein] + ADP + H(+)</text>
        <dbReference type="Rhea" id="RHEA:10596"/>
        <dbReference type="Rhea" id="RHEA-COMP:10136"/>
        <dbReference type="Rhea" id="RHEA-COMP:20101"/>
        <dbReference type="ChEBI" id="CHEBI:15378"/>
        <dbReference type="ChEBI" id="CHEBI:30616"/>
        <dbReference type="ChEBI" id="CHEBI:46858"/>
        <dbReference type="ChEBI" id="CHEBI:61978"/>
        <dbReference type="ChEBI" id="CHEBI:456216"/>
        <dbReference type="EC" id="2.7.10.2"/>
    </reaction>
</comment>
<evidence type="ECO:0000256" key="4">
    <source>
        <dbReference type="ARBA" id="ARBA00022679"/>
    </source>
</evidence>
<reference evidence="12 13" key="1">
    <citation type="journal article" date="2015" name="Genome Biol. Evol.">
        <title>Functionally Structured Genomes in Lactobacillus kunkeei Colonizing the Honey Crop and Food Products of Honeybees and Stingless Bees.</title>
        <authorList>
            <person name="Tamarit D."/>
            <person name="Ellegaard K.M."/>
            <person name="Wikander J."/>
            <person name="Olofsson T."/>
            <person name="Vasquez A."/>
            <person name="Andersson S.G."/>
        </authorList>
    </citation>
    <scope>NUCLEOTIDE SEQUENCE [LARGE SCALE GENOMIC DNA]</scope>
    <source>
        <strain evidence="12 13">LAko</strain>
    </source>
</reference>
<dbReference type="PANTHER" id="PTHR32309">
    <property type="entry name" value="TYROSINE-PROTEIN KINASE"/>
    <property type="match status" value="1"/>
</dbReference>
<comment type="similarity">
    <text evidence="2">Belongs to the CpsD/CapB family.</text>
</comment>
<dbReference type="GO" id="GO:0005524">
    <property type="term" value="F:ATP binding"/>
    <property type="evidence" value="ECO:0007669"/>
    <property type="project" value="UniProtKB-KW"/>
</dbReference>
<comment type="caution">
    <text evidence="12">The sequence shown here is derived from an EMBL/GenBank/DDBJ whole genome shotgun (WGS) entry which is preliminary data.</text>
</comment>
<proteinExistence type="inferred from homology"/>
<dbReference type="EC" id="2.7.10.2" evidence="3"/>
<dbReference type="GO" id="GO:0005886">
    <property type="term" value="C:plasma membrane"/>
    <property type="evidence" value="ECO:0007669"/>
    <property type="project" value="UniProtKB-ARBA"/>
</dbReference>
<evidence type="ECO:0000256" key="3">
    <source>
        <dbReference type="ARBA" id="ARBA00011903"/>
    </source>
</evidence>
<evidence type="ECO:0000313" key="13">
    <source>
        <dbReference type="Proteomes" id="UP000037778"/>
    </source>
</evidence>
<dbReference type="CDD" id="cd05387">
    <property type="entry name" value="BY-kinase"/>
    <property type="match status" value="1"/>
</dbReference>
<organism evidence="12 13">
    <name type="scientific">Apilactobacillus kunkeei</name>
    <dbReference type="NCBI Taxonomy" id="148814"/>
    <lineage>
        <taxon>Bacteria</taxon>
        <taxon>Bacillati</taxon>
        <taxon>Bacillota</taxon>
        <taxon>Bacilli</taxon>
        <taxon>Lactobacillales</taxon>
        <taxon>Lactobacillaceae</taxon>
        <taxon>Apilactobacillus</taxon>
    </lineage>
</organism>
<evidence type="ECO:0000256" key="11">
    <source>
        <dbReference type="ARBA" id="ARBA00051245"/>
    </source>
</evidence>
<evidence type="ECO:0000313" key="12">
    <source>
        <dbReference type="EMBL" id="KOY75856.1"/>
    </source>
</evidence>
<dbReference type="InterPro" id="IPR005702">
    <property type="entry name" value="Wzc-like_C"/>
</dbReference>
<dbReference type="SUPFAM" id="SSF52540">
    <property type="entry name" value="P-loop containing nucleoside triphosphate hydrolases"/>
    <property type="match status" value="1"/>
</dbReference>
<keyword evidence="4" id="KW-0808">Transferase</keyword>
<dbReference type="FunFam" id="3.40.50.300:FF:000527">
    <property type="entry name" value="Tyrosine-protein kinase etk"/>
    <property type="match status" value="1"/>
</dbReference>
<dbReference type="GO" id="GO:0004715">
    <property type="term" value="F:non-membrane spanning protein tyrosine kinase activity"/>
    <property type="evidence" value="ECO:0007669"/>
    <property type="project" value="UniProtKB-EC"/>
</dbReference>
<comment type="pathway">
    <text evidence="1">Capsule biogenesis; capsule polysaccharide biosynthesis.</text>
</comment>
<keyword evidence="10" id="KW-0270">Exopolysaccharide synthesis</keyword>
<dbReference type="InterPro" id="IPR033756">
    <property type="entry name" value="YlxH/NBP35"/>
</dbReference>
<keyword evidence="13" id="KW-1185">Reference proteome</keyword>
<keyword evidence="5" id="KW-0547">Nucleotide-binding</keyword>
<dbReference type="Proteomes" id="UP000037778">
    <property type="component" value="Unassembled WGS sequence"/>
</dbReference>
<evidence type="ECO:0000256" key="7">
    <source>
        <dbReference type="ARBA" id="ARBA00022840"/>
    </source>
</evidence>
<evidence type="ECO:0000256" key="9">
    <source>
        <dbReference type="ARBA" id="ARBA00023137"/>
    </source>
</evidence>
<keyword evidence="8" id="KW-0972">Capsule biogenesis/degradation</keyword>
<dbReference type="InterPro" id="IPR027417">
    <property type="entry name" value="P-loop_NTPase"/>
</dbReference>